<dbReference type="KEGG" id="vai:BU251_01560"/>
<organism evidence="1 2">
    <name type="scientific">Velamenicoccus archaeovorus</name>
    <dbReference type="NCBI Taxonomy" id="1930593"/>
    <lineage>
        <taxon>Bacteria</taxon>
        <taxon>Pseudomonadati</taxon>
        <taxon>Candidatus Omnitrophota</taxon>
        <taxon>Candidatus Velamenicoccus</taxon>
    </lineage>
</organism>
<evidence type="ECO:0000313" key="1">
    <source>
        <dbReference type="EMBL" id="QAT16505.1"/>
    </source>
</evidence>
<reference evidence="1 2" key="1">
    <citation type="submission" date="2017-01" db="EMBL/GenBank/DDBJ databases">
        <title>First insights into the biology of 'candidatus Vampirococcus archaeovorus'.</title>
        <authorList>
            <person name="Kizina J."/>
            <person name="Jordan S."/>
            <person name="Stueber K."/>
            <person name="Reinhardt R."/>
            <person name="Harder J."/>
        </authorList>
    </citation>
    <scope>NUCLEOTIDE SEQUENCE [LARGE SCALE GENOMIC DNA]</scope>
    <source>
        <strain evidence="1 2">LiM</strain>
    </source>
</reference>
<dbReference type="Proteomes" id="UP000287243">
    <property type="component" value="Chromosome"/>
</dbReference>
<dbReference type="RefSeq" id="WP_128699144.1">
    <property type="nucleotide sequence ID" value="NZ_CP019384.1"/>
</dbReference>
<dbReference type="AlphaFoldDB" id="A0A410P2T4"/>
<name>A0A410P2T4_VELA1</name>
<sequence length="146" mass="17499">MKKQAMELSVQDRESLYKRYLFWLYKTIREDADRIDRKFTQLVLDERIAAFLERDAASLDKDLRCGVGPFVEEWKTYIAQKADDARKLKFSEAGSLKFEYVFLRLKLKAVERLIVERLGRRHLKEFRRRLEEVAMQGILQDHSGRR</sequence>
<accession>A0A410P2T4</accession>
<dbReference type="EMBL" id="CP019384">
    <property type="protein sequence ID" value="QAT16505.1"/>
    <property type="molecule type" value="Genomic_DNA"/>
</dbReference>
<proteinExistence type="predicted"/>
<protein>
    <submittedName>
        <fullName evidence="1">Uncharacterized protein</fullName>
    </submittedName>
</protein>
<evidence type="ECO:0000313" key="2">
    <source>
        <dbReference type="Proteomes" id="UP000287243"/>
    </source>
</evidence>
<keyword evidence="2" id="KW-1185">Reference proteome</keyword>
<gene>
    <name evidence="1" type="ORF">BU251_01560</name>
</gene>